<protein>
    <submittedName>
        <fullName evidence="1">Phosphonate C-P lyase system protein PhnH</fullName>
    </submittedName>
</protein>
<accession>A0ABV7GXU6</accession>
<dbReference type="Gene3D" id="3.40.50.11310">
    <property type="entry name" value="Bacterial phosphonate metabolism protein PhnH"/>
    <property type="match status" value="1"/>
</dbReference>
<name>A0ABV7GXU6_9RHOB</name>
<keyword evidence="2" id="KW-1185">Reference proteome</keyword>
<dbReference type="GO" id="GO:0016829">
    <property type="term" value="F:lyase activity"/>
    <property type="evidence" value="ECO:0007669"/>
    <property type="project" value="UniProtKB-KW"/>
</dbReference>
<dbReference type="EMBL" id="JBHRTB010000010">
    <property type="protein sequence ID" value="MFC3145118.1"/>
    <property type="molecule type" value="Genomic_DNA"/>
</dbReference>
<organism evidence="1 2">
    <name type="scientific">Psychromarinibacter halotolerans</name>
    <dbReference type="NCBI Taxonomy" id="1775175"/>
    <lineage>
        <taxon>Bacteria</taxon>
        <taxon>Pseudomonadati</taxon>
        <taxon>Pseudomonadota</taxon>
        <taxon>Alphaproteobacteria</taxon>
        <taxon>Rhodobacterales</taxon>
        <taxon>Paracoccaceae</taxon>
        <taxon>Psychromarinibacter</taxon>
    </lineage>
</organism>
<dbReference type="SUPFAM" id="SSF159709">
    <property type="entry name" value="PhnH-like"/>
    <property type="match status" value="1"/>
</dbReference>
<sequence length="188" mass="19750">MPATLAQSDPNVPAPDAAEARDNATFLAVLSALSRPGTVHGLPDAGACPLAQALIDRECRVWTDSPHLAEVLAMTGATLVPPELADHLFLSLDSAEGVERLSRAQTGSRLYPDQGATVVAPARISQGPALDLTGPGIDGTRRLSLGGLDPQVWRVRAALNRYPQGIEMLFHDGAALVALPRSTHVTEI</sequence>
<keyword evidence="1" id="KW-0456">Lyase</keyword>
<proteinExistence type="predicted"/>
<dbReference type="RefSeq" id="WP_275634319.1">
    <property type="nucleotide sequence ID" value="NZ_JARGYD010000008.1"/>
</dbReference>
<evidence type="ECO:0000313" key="1">
    <source>
        <dbReference type="EMBL" id="MFC3145118.1"/>
    </source>
</evidence>
<gene>
    <name evidence="1" type="primary">phnH</name>
    <name evidence="1" type="ORF">ACFOGP_20525</name>
</gene>
<dbReference type="InterPro" id="IPR038058">
    <property type="entry name" value="PhnH-like_sp"/>
</dbReference>
<evidence type="ECO:0000313" key="2">
    <source>
        <dbReference type="Proteomes" id="UP001595632"/>
    </source>
</evidence>
<dbReference type="Proteomes" id="UP001595632">
    <property type="component" value="Unassembled WGS sequence"/>
</dbReference>
<dbReference type="NCBIfam" id="TIGR03292">
    <property type="entry name" value="PhnH_redo"/>
    <property type="match status" value="1"/>
</dbReference>
<dbReference type="Pfam" id="PF05845">
    <property type="entry name" value="PhnH"/>
    <property type="match status" value="1"/>
</dbReference>
<comment type="caution">
    <text evidence="1">The sequence shown here is derived from an EMBL/GenBank/DDBJ whole genome shotgun (WGS) entry which is preliminary data.</text>
</comment>
<reference evidence="2" key="1">
    <citation type="journal article" date="2019" name="Int. J. Syst. Evol. Microbiol.">
        <title>The Global Catalogue of Microorganisms (GCM) 10K type strain sequencing project: providing services to taxonomists for standard genome sequencing and annotation.</title>
        <authorList>
            <consortium name="The Broad Institute Genomics Platform"/>
            <consortium name="The Broad Institute Genome Sequencing Center for Infectious Disease"/>
            <person name="Wu L."/>
            <person name="Ma J."/>
        </authorList>
    </citation>
    <scope>NUCLEOTIDE SEQUENCE [LARGE SCALE GENOMIC DNA]</scope>
    <source>
        <strain evidence="2">KCTC 52366</strain>
    </source>
</reference>
<dbReference type="InterPro" id="IPR008772">
    <property type="entry name" value="Phosphonate_metab_PhnH"/>
</dbReference>